<sequence>MLEMGLEHAKLRRSSLCESSLSSLYIAISSSSSSSKSSSCSSSSSSSSASSFSSSSSSSPFSLLESEHIEHDVLEHVESIKICRYKTSLKFCRVFKDLLILT</sequence>
<feature type="region of interest" description="Disordered" evidence="1">
    <location>
        <begin position="29"/>
        <end position="60"/>
    </location>
</feature>
<accession>A0AAW2FA04</accession>
<gene>
    <name evidence="2" type="ORF">PUN28_012207</name>
</gene>
<evidence type="ECO:0000256" key="1">
    <source>
        <dbReference type="SAM" id="MobiDB-lite"/>
    </source>
</evidence>
<dbReference type="AlphaFoldDB" id="A0AAW2FA04"/>
<reference evidence="2 3" key="1">
    <citation type="submission" date="2023-03" db="EMBL/GenBank/DDBJ databases">
        <title>High recombination rates correlate with genetic variation in Cardiocondyla obscurior ants.</title>
        <authorList>
            <person name="Errbii M."/>
        </authorList>
    </citation>
    <scope>NUCLEOTIDE SEQUENCE [LARGE SCALE GENOMIC DNA]</scope>
    <source>
        <strain evidence="2">Alpha-2009</strain>
        <tissue evidence="2">Whole body</tissue>
    </source>
</reference>
<name>A0AAW2FA04_9HYME</name>
<evidence type="ECO:0000313" key="3">
    <source>
        <dbReference type="Proteomes" id="UP001430953"/>
    </source>
</evidence>
<comment type="caution">
    <text evidence="2">The sequence shown here is derived from an EMBL/GenBank/DDBJ whole genome shotgun (WGS) entry which is preliminary data.</text>
</comment>
<dbReference type="Proteomes" id="UP001430953">
    <property type="component" value="Unassembled WGS sequence"/>
</dbReference>
<organism evidence="2 3">
    <name type="scientific">Cardiocondyla obscurior</name>
    <dbReference type="NCBI Taxonomy" id="286306"/>
    <lineage>
        <taxon>Eukaryota</taxon>
        <taxon>Metazoa</taxon>
        <taxon>Ecdysozoa</taxon>
        <taxon>Arthropoda</taxon>
        <taxon>Hexapoda</taxon>
        <taxon>Insecta</taxon>
        <taxon>Pterygota</taxon>
        <taxon>Neoptera</taxon>
        <taxon>Endopterygota</taxon>
        <taxon>Hymenoptera</taxon>
        <taxon>Apocrita</taxon>
        <taxon>Aculeata</taxon>
        <taxon>Formicoidea</taxon>
        <taxon>Formicidae</taxon>
        <taxon>Myrmicinae</taxon>
        <taxon>Cardiocondyla</taxon>
    </lineage>
</organism>
<protein>
    <submittedName>
        <fullName evidence="2">Uncharacterized protein</fullName>
    </submittedName>
</protein>
<evidence type="ECO:0000313" key="2">
    <source>
        <dbReference type="EMBL" id="KAL0112776.1"/>
    </source>
</evidence>
<dbReference type="EMBL" id="JADYXP020000012">
    <property type="protein sequence ID" value="KAL0112776.1"/>
    <property type="molecule type" value="Genomic_DNA"/>
</dbReference>
<proteinExistence type="predicted"/>
<keyword evidence="3" id="KW-1185">Reference proteome</keyword>